<proteinExistence type="inferred from homology"/>
<evidence type="ECO:0000256" key="3">
    <source>
        <dbReference type="ARBA" id="ARBA00022898"/>
    </source>
</evidence>
<reference evidence="8" key="1">
    <citation type="journal article" date="2019" name="Int. J. Syst. Evol. Microbiol.">
        <title>The Global Catalogue of Microorganisms (GCM) 10K type strain sequencing project: providing services to taxonomists for standard genome sequencing and annotation.</title>
        <authorList>
            <consortium name="The Broad Institute Genomics Platform"/>
            <consortium name="The Broad Institute Genome Sequencing Center for Infectious Disease"/>
            <person name="Wu L."/>
            <person name="Ma J."/>
        </authorList>
    </citation>
    <scope>NUCLEOTIDE SEQUENCE [LARGE SCALE GENOMIC DNA]</scope>
    <source>
        <strain evidence="8">KCTC 33575</strain>
    </source>
</reference>
<dbReference type="EC" id="4.4.1.13" evidence="2"/>
<dbReference type="GO" id="GO:0047804">
    <property type="term" value="F:cysteine-S-conjugate beta-lyase activity"/>
    <property type="evidence" value="ECO:0007669"/>
    <property type="project" value="UniProtKB-EC"/>
</dbReference>
<dbReference type="InterPro" id="IPR051798">
    <property type="entry name" value="Class-II_PLP-Dep_Aminotrans"/>
</dbReference>
<gene>
    <name evidence="7" type="ORF">ACFSX4_00755</name>
</gene>
<evidence type="ECO:0000256" key="4">
    <source>
        <dbReference type="ARBA" id="ARBA00023239"/>
    </source>
</evidence>
<dbReference type="RefSeq" id="WP_377770559.1">
    <property type="nucleotide sequence ID" value="NZ_JBHUOQ010000001.1"/>
</dbReference>
<evidence type="ECO:0000256" key="2">
    <source>
        <dbReference type="ARBA" id="ARBA00012224"/>
    </source>
</evidence>
<evidence type="ECO:0000313" key="7">
    <source>
        <dbReference type="EMBL" id="MFD2828975.1"/>
    </source>
</evidence>
<sequence>MTRFNFDKETTREGTYSVQYEGTQGIFGKGGLEPFWIADMDIEAPDAIIDSIKRRLDNKIFGYTVWSNPEFFEPIKGWWKKRFNITLEDADINFAQSVLYAVGEAVRQNSSEGDGVILNAPTYNAFIKVFKGNNRKMEPSPLIRNEEGYFFDFEGFEALCKKEENKVFVHCNPHNPTGRVWTREENQKIKDICLANDVFIVSDEIHMDFVRPKESFSSMVELMEDKDPMIVVSGLGKTFNIASLPNSYFITKNQSVKKKINFAADNKYNINTANSLVLAAINAAYTECEEWVDELNEYVDGNLAYVEEYINTHLSDMMSFKKPDSTYLAWVSFEKSGFDEKEVHKALVDVGGIAVSPGYIYDFEESNHFRMNVASSRKRIEDGMKRIHKTFDHLKGTTD</sequence>
<dbReference type="EMBL" id="JBHUOQ010000001">
    <property type="protein sequence ID" value="MFD2828975.1"/>
    <property type="molecule type" value="Genomic_DNA"/>
</dbReference>
<evidence type="ECO:0000256" key="5">
    <source>
        <dbReference type="ARBA" id="ARBA00037974"/>
    </source>
</evidence>
<keyword evidence="3" id="KW-0663">Pyridoxal phosphate</keyword>
<evidence type="ECO:0000313" key="8">
    <source>
        <dbReference type="Proteomes" id="UP001597519"/>
    </source>
</evidence>
<comment type="similarity">
    <text evidence="5">Belongs to the class-II pyridoxal-phosphate-dependent aminotransferase family. MalY/PatB cystathionine beta-lyase subfamily.</text>
</comment>
<evidence type="ECO:0000256" key="1">
    <source>
        <dbReference type="ARBA" id="ARBA00001933"/>
    </source>
</evidence>
<dbReference type="Gene3D" id="3.40.640.10">
    <property type="entry name" value="Type I PLP-dependent aspartate aminotransferase-like (Major domain)"/>
    <property type="match status" value="1"/>
</dbReference>
<dbReference type="SUPFAM" id="SSF53383">
    <property type="entry name" value="PLP-dependent transferases"/>
    <property type="match status" value="1"/>
</dbReference>
<comment type="cofactor">
    <cofactor evidence="1">
        <name>pyridoxal 5'-phosphate</name>
        <dbReference type="ChEBI" id="CHEBI:597326"/>
    </cofactor>
</comment>
<name>A0ABW5WRB6_9STAP</name>
<dbReference type="PANTHER" id="PTHR43525:SF1">
    <property type="entry name" value="PROTEIN MALY"/>
    <property type="match status" value="1"/>
</dbReference>
<accession>A0ABW5WRB6</accession>
<dbReference type="Gene3D" id="3.90.1150.10">
    <property type="entry name" value="Aspartate Aminotransferase, domain 1"/>
    <property type="match status" value="1"/>
</dbReference>
<dbReference type="PANTHER" id="PTHR43525">
    <property type="entry name" value="PROTEIN MALY"/>
    <property type="match status" value="1"/>
</dbReference>
<dbReference type="InterPro" id="IPR004839">
    <property type="entry name" value="Aminotransferase_I/II_large"/>
</dbReference>
<feature type="domain" description="Aminotransferase class I/classII large" evidence="6">
    <location>
        <begin position="45"/>
        <end position="387"/>
    </location>
</feature>
<evidence type="ECO:0000259" key="6">
    <source>
        <dbReference type="Pfam" id="PF00155"/>
    </source>
</evidence>
<keyword evidence="4 7" id="KW-0456">Lyase</keyword>
<comment type="caution">
    <text evidence="7">The sequence shown here is derived from an EMBL/GenBank/DDBJ whole genome shotgun (WGS) entry which is preliminary data.</text>
</comment>
<dbReference type="InterPro" id="IPR015421">
    <property type="entry name" value="PyrdxlP-dep_Trfase_major"/>
</dbReference>
<protein>
    <recommendedName>
        <fullName evidence="2">cysteine-S-conjugate beta-lyase</fullName>
        <ecNumber evidence="2">4.4.1.13</ecNumber>
    </recommendedName>
</protein>
<dbReference type="InterPro" id="IPR015422">
    <property type="entry name" value="PyrdxlP-dep_Trfase_small"/>
</dbReference>
<dbReference type="Pfam" id="PF00155">
    <property type="entry name" value="Aminotran_1_2"/>
    <property type="match status" value="1"/>
</dbReference>
<dbReference type="Proteomes" id="UP001597519">
    <property type="component" value="Unassembled WGS sequence"/>
</dbReference>
<organism evidence="7 8">
    <name type="scientific">Corticicoccus populi</name>
    <dbReference type="NCBI Taxonomy" id="1812821"/>
    <lineage>
        <taxon>Bacteria</taxon>
        <taxon>Bacillati</taxon>
        <taxon>Bacillota</taxon>
        <taxon>Bacilli</taxon>
        <taxon>Bacillales</taxon>
        <taxon>Staphylococcaceae</taxon>
        <taxon>Corticicoccus</taxon>
    </lineage>
</organism>
<dbReference type="CDD" id="cd00609">
    <property type="entry name" value="AAT_like"/>
    <property type="match status" value="1"/>
</dbReference>
<keyword evidence="8" id="KW-1185">Reference proteome</keyword>
<dbReference type="InterPro" id="IPR015424">
    <property type="entry name" value="PyrdxlP-dep_Trfase"/>
</dbReference>